<keyword evidence="2" id="KW-1185">Reference proteome</keyword>
<dbReference type="Proteomes" id="UP000653127">
    <property type="component" value="Unassembled WGS sequence"/>
</dbReference>
<accession>A0A926E153</accession>
<evidence type="ECO:0000313" key="2">
    <source>
        <dbReference type="Proteomes" id="UP000653127"/>
    </source>
</evidence>
<evidence type="ECO:0000313" key="1">
    <source>
        <dbReference type="EMBL" id="MBC8547723.1"/>
    </source>
</evidence>
<gene>
    <name evidence="1" type="ORF">H8711_12425</name>
</gene>
<sequence length="315" mass="36327">MKIEDLHFELPTETVDEGNWELEKWRKEHPMDYFKALHILNMSDDSTVKAEVFKTIYRITRMHIPDVLYKYYSLSDNETSNMKKFQTLSDGQIYMSDIKDFNDPFDGQGFFYDATQLADIERLKPHGGRFIDSFNAYIKAASLTSNGIQSMPMWAHYSNNHAGFCVSYDMKANIGLSSCTFPVQYTDIRLDVTSLMKTQAQKTADTIDRQTTSGNKEIILDDLTIVFMACLLCNLKHTSWSYEQEFRCTTGAIAAGMPYIEARPKEIFIGMNCAPRHAERLIKIAASWKIPVYRMEFDERSEQYALTARNMNDSV</sequence>
<protein>
    <submittedName>
        <fullName evidence="1">DUF2971 domain-containing protein</fullName>
    </submittedName>
</protein>
<dbReference type="InterPro" id="IPR021352">
    <property type="entry name" value="DUF2971"/>
</dbReference>
<dbReference type="AlphaFoldDB" id="A0A926E153"/>
<organism evidence="1 2">
    <name type="scientific">Ligaoa zhengdingensis</name>
    <dbReference type="NCBI Taxonomy" id="2763658"/>
    <lineage>
        <taxon>Bacteria</taxon>
        <taxon>Bacillati</taxon>
        <taxon>Bacillota</taxon>
        <taxon>Clostridia</taxon>
        <taxon>Eubacteriales</taxon>
        <taxon>Oscillospiraceae</taxon>
        <taxon>Ligaoa</taxon>
    </lineage>
</organism>
<dbReference type="EMBL" id="JACRST010000034">
    <property type="protein sequence ID" value="MBC8547723.1"/>
    <property type="molecule type" value="Genomic_DNA"/>
</dbReference>
<dbReference type="RefSeq" id="WP_249283751.1">
    <property type="nucleotide sequence ID" value="NZ_JACRST010000034.1"/>
</dbReference>
<proteinExistence type="predicted"/>
<comment type="caution">
    <text evidence="1">The sequence shown here is derived from an EMBL/GenBank/DDBJ whole genome shotgun (WGS) entry which is preliminary data.</text>
</comment>
<dbReference type="Pfam" id="PF11185">
    <property type="entry name" value="DUF2971"/>
    <property type="match status" value="1"/>
</dbReference>
<name>A0A926E153_9FIRM</name>
<reference evidence="1" key="1">
    <citation type="submission" date="2020-08" db="EMBL/GenBank/DDBJ databases">
        <title>Genome public.</title>
        <authorList>
            <person name="Liu C."/>
            <person name="Sun Q."/>
        </authorList>
    </citation>
    <scope>NUCLEOTIDE SEQUENCE</scope>
    <source>
        <strain evidence="1">NSJ-31</strain>
    </source>
</reference>